<keyword evidence="1 5" id="KW-0489">Methyltransferase</keyword>
<reference evidence="8 9" key="1">
    <citation type="submission" date="2020-08" db="EMBL/GenBank/DDBJ databases">
        <title>Genomic Encyclopedia of Type Strains, Phase IV (KMG-IV): sequencing the most valuable type-strain genomes for metagenomic binning, comparative biology and taxonomic classification.</title>
        <authorList>
            <person name="Goeker M."/>
        </authorList>
    </citation>
    <scope>NUCLEOTIDE SEQUENCE [LARGE SCALE GENOMIC DNA]</scope>
    <source>
        <strain evidence="8 9">DSM 26385</strain>
    </source>
</reference>
<dbReference type="InterPro" id="IPR007848">
    <property type="entry name" value="Small_mtfrase_dom"/>
</dbReference>
<accession>A0A7W6K5L3</accession>
<comment type="caution">
    <text evidence="8">The sequence shown here is derived from an EMBL/GenBank/DDBJ whole genome shotgun (WGS) entry which is preliminary data.</text>
</comment>
<dbReference type="InterPro" id="IPR050320">
    <property type="entry name" value="N5-glutamine_MTase"/>
</dbReference>
<evidence type="ECO:0000259" key="7">
    <source>
        <dbReference type="Pfam" id="PF17827"/>
    </source>
</evidence>
<evidence type="ECO:0000256" key="4">
    <source>
        <dbReference type="ARBA" id="ARBA00048391"/>
    </source>
</evidence>
<dbReference type="InterPro" id="IPR040758">
    <property type="entry name" value="PrmC_N"/>
</dbReference>
<dbReference type="Gene3D" id="1.10.8.10">
    <property type="entry name" value="DNA helicase RuvA subunit, C-terminal domain"/>
    <property type="match status" value="1"/>
</dbReference>
<dbReference type="PANTHER" id="PTHR18895:SF74">
    <property type="entry name" value="MTRF1L RELEASE FACTOR GLUTAMINE METHYLTRANSFERASE"/>
    <property type="match status" value="1"/>
</dbReference>
<dbReference type="HAMAP" id="MF_02126">
    <property type="entry name" value="RF_methyltr_PrmC"/>
    <property type="match status" value="1"/>
</dbReference>
<evidence type="ECO:0000313" key="8">
    <source>
        <dbReference type="EMBL" id="MBB4105648.1"/>
    </source>
</evidence>
<feature type="binding site" evidence="5">
    <location>
        <begin position="194"/>
        <end position="197"/>
    </location>
    <ligand>
        <name>substrate</name>
    </ligand>
</feature>
<keyword evidence="9" id="KW-1185">Reference proteome</keyword>
<dbReference type="InterPro" id="IPR019874">
    <property type="entry name" value="RF_methyltr_PrmC"/>
</dbReference>
<dbReference type="Gene3D" id="3.40.50.150">
    <property type="entry name" value="Vaccinia Virus protein VP39"/>
    <property type="match status" value="1"/>
</dbReference>
<dbReference type="InterPro" id="IPR004556">
    <property type="entry name" value="HemK-like"/>
</dbReference>
<keyword evidence="2 5" id="KW-0808">Transferase</keyword>
<dbReference type="Pfam" id="PF17827">
    <property type="entry name" value="PrmC_N"/>
    <property type="match status" value="1"/>
</dbReference>
<dbReference type="NCBIfam" id="TIGR03534">
    <property type="entry name" value="RF_mod_PrmC"/>
    <property type="match status" value="1"/>
</dbReference>
<proteinExistence type="inferred from homology"/>
<feature type="binding site" evidence="5">
    <location>
        <position position="194"/>
    </location>
    <ligand>
        <name>S-adenosyl-L-methionine</name>
        <dbReference type="ChEBI" id="CHEBI:59789"/>
    </ligand>
</feature>
<dbReference type="GO" id="GO:0102559">
    <property type="term" value="F:peptide chain release factor N(5)-glutamine methyltransferase activity"/>
    <property type="evidence" value="ECO:0007669"/>
    <property type="project" value="UniProtKB-EC"/>
</dbReference>
<evidence type="ECO:0000256" key="2">
    <source>
        <dbReference type="ARBA" id="ARBA00022679"/>
    </source>
</evidence>
<feature type="domain" description="Methyltransferase small" evidence="6">
    <location>
        <begin position="120"/>
        <end position="198"/>
    </location>
</feature>
<dbReference type="CDD" id="cd02440">
    <property type="entry name" value="AdoMet_MTases"/>
    <property type="match status" value="1"/>
</dbReference>
<gene>
    <name evidence="5" type="primary">prmC</name>
    <name evidence="8" type="ORF">GGQ66_004235</name>
</gene>
<dbReference type="PROSITE" id="PS00092">
    <property type="entry name" value="N6_MTASE"/>
    <property type="match status" value="1"/>
</dbReference>
<keyword evidence="3 5" id="KW-0949">S-adenosyl-L-methionine</keyword>
<sequence>MTRPQTLAALQAWLRRGLGEAGVYDPAADARVLLAGLLDLSPTALLTQGDRPVGDEEFARVVDALERRRAREPVHRILGRREFYGLTLALSPETLEPRPDTEILVDRMLPHVQRIAETKGHVRILDLGTGTGAILLALLAECPQATGVGVDAATGALRTAQANAEANGLVARFRVVESDWFSAVHGCFDIIVSNPPYIRTDVVAGLEREVRDFDPALALDGGPDGLEAYRRIATGASSYLEPDGIIGVEIGYDQHQSVSKLFDAEGFRLIEAARDYGGNDRVLVFVAKAS</sequence>
<dbReference type="SUPFAM" id="SSF53335">
    <property type="entry name" value="S-adenosyl-L-methionine-dependent methyltransferases"/>
    <property type="match status" value="1"/>
</dbReference>
<dbReference type="Proteomes" id="UP000584824">
    <property type="component" value="Unassembled WGS sequence"/>
</dbReference>
<organism evidence="8 9">
    <name type="scientific">Allorhizobium borbori</name>
    <dbReference type="NCBI Taxonomy" id="485907"/>
    <lineage>
        <taxon>Bacteria</taxon>
        <taxon>Pseudomonadati</taxon>
        <taxon>Pseudomonadota</taxon>
        <taxon>Alphaproteobacteria</taxon>
        <taxon>Hyphomicrobiales</taxon>
        <taxon>Rhizobiaceae</taxon>
        <taxon>Rhizobium/Agrobacterium group</taxon>
        <taxon>Allorhizobium</taxon>
    </lineage>
</organism>
<feature type="binding site" evidence="5">
    <location>
        <position position="180"/>
    </location>
    <ligand>
        <name>S-adenosyl-L-methionine</name>
        <dbReference type="ChEBI" id="CHEBI:59789"/>
    </ligand>
</feature>
<dbReference type="EC" id="2.1.1.297" evidence="5"/>
<evidence type="ECO:0000256" key="5">
    <source>
        <dbReference type="HAMAP-Rule" id="MF_02126"/>
    </source>
</evidence>
<evidence type="ECO:0000256" key="3">
    <source>
        <dbReference type="ARBA" id="ARBA00022691"/>
    </source>
</evidence>
<dbReference type="PANTHER" id="PTHR18895">
    <property type="entry name" value="HEMK METHYLTRANSFERASE"/>
    <property type="match status" value="1"/>
</dbReference>
<name>A0A7W6K5L3_9HYPH</name>
<feature type="binding site" evidence="5">
    <location>
        <position position="151"/>
    </location>
    <ligand>
        <name>S-adenosyl-L-methionine</name>
        <dbReference type="ChEBI" id="CHEBI:59789"/>
    </ligand>
</feature>
<dbReference type="GO" id="GO:0003676">
    <property type="term" value="F:nucleic acid binding"/>
    <property type="evidence" value="ECO:0007669"/>
    <property type="project" value="InterPro"/>
</dbReference>
<dbReference type="NCBIfam" id="TIGR00536">
    <property type="entry name" value="hemK_fam"/>
    <property type="match status" value="1"/>
</dbReference>
<evidence type="ECO:0000259" key="6">
    <source>
        <dbReference type="Pfam" id="PF05175"/>
    </source>
</evidence>
<evidence type="ECO:0000313" key="9">
    <source>
        <dbReference type="Proteomes" id="UP000584824"/>
    </source>
</evidence>
<evidence type="ECO:0000256" key="1">
    <source>
        <dbReference type="ARBA" id="ARBA00022603"/>
    </source>
</evidence>
<feature type="binding site" evidence="5">
    <location>
        <begin position="128"/>
        <end position="132"/>
    </location>
    <ligand>
        <name>S-adenosyl-L-methionine</name>
        <dbReference type="ChEBI" id="CHEBI:59789"/>
    </ligand>
</feature>
<dbReference type="Pfam" id="PF05175">
    <property type="entry name" value="MTS"/>
    <property type="match status" value="1"/>
</dbReference>
<protein>
    <recommendedName>
        <fullName evidence="5">Release factor glutamine methyltransferase</fullName>
        <shortName evidence="5">RF MTase</shortName>
        <ecNumber evidence="5">2.1.1.297</ecNumber>
    </recommendedName>
    <alternativeName>
        <fullName evidence="5">N5-glutamine methyltransferase PrmC</fullName>
    </alternativeName>
    <alternativeName>
        <fullName evidence="5">Protein-(glutamine-N5) MTase PrmC</fullName>
    </alternativeName>
    <alternativeName>
        <fullName evidence="5">Protein-glutamine N-methyltransferase PrmC</fullName>
    </alternativeName>
</protein>
<comment type="similarity">
    <text evidence="5">Belongs to the protein N5-glutamine methyltransferase family. PrmC subfamily.</text>
</comment>
<feature type="domain" description="Release factor glutamine methyltransferase N-terminal" evidence="7">
    <location>
        <begin position="10"/>
        <end position="79"/>
    </location>
</feature>
<dbReference type="AlphaFoldDB" id="A0A7W6K5L3"/>
<dbReference type="InterPro" id="IPR002052">
    <property type="entry name" value="DNA_methylase_N6_adenine_CS"/>
</dbReference>
<dbReference type="RefSeq" id="WP_183795319.1">
    <property type="nucleotide sequence ID" value="NZ_JACIDU010000026.1"/>
</dbReference>
<comment type="function">
    <text evidence="5">Methylates the class 1 translation termination release factors RF1/PrfA and RF2/PrfB on the glutamine residue of the universally conserved GGQ motif.</text>
</comment>
<comment type="catalytic activity">
    <reaction evidence="4 5">
        <text>L-glutaminyl-[peptide chain release factor] + S-adenosyl-L-methionine = N(5)-methyl-L-glutaminyl-[peptide chain release factor] + S-adenosyl-L-homocysteine + H(+)</text>
        <dbReference type="Rhea" id="RHEA:42896"/>
        <dbReference type="Rhea" id="RHEA-COMP:10271"/>
        <dbReference type="Rhea" id="RHEA-COMP:10272"/>
        <dbReference type="ChEBI" id="CHEBI:15378"/>
        <dbReference type="ChEBI" id="CHEBI:30011"/>
        <dbReference type="ChEBI" id="CHEBI:57856"/>
        <dbReference type="ChEBI" id="CHEBI:59789"/>
        <dbReference type="ChEBI" id="CHEBI:61891"/>
        <dbReference type="EC" id="2.1.1.297"/>
    </reaction>
</comment>
<dbReference type="GO" id="GO:0032259">
    <property type="term" value="P:methylation"/>
    <property type="evidence" value="ECO:0007669"/>
    <property type="project" value="UniProtKB-KW"/>
</dbReference>
<dbReference type="EMBL" id="JACIDU010000026">
    <property type="protein sequence ID" value="MBB4105648.1"/>
    <property type="molecule type" value="Genomic_DNA"/>
</dbReference>
<dbReference type="InterPro" id="IPR029063">
    <property type="entry name" value="SAM-dependent_MTases_sf"/>
</dbReference>